<gene>
    <name evidence="2" type="ORF">SAMN04488556_2370</name>
</gene>
<evidence type="ECO:0000256" key="1">
    <source>
        <dbReference type="SAM" id="MobiDB-lite"/>
    </source>
</evidence>
<feature type="region of interest" description="Disordered" evidence="1">
    <location>
        <begin position="1"/>
        <end position="31"/>
    </location>
</feature>
<accession>A0A1I6S1I9</accession>
<dbReference type="AlphaFoldDB" id="A0A1I6S1I9"/>
<evidence type="ECO:0000313" key="3">
    <source>
        <dbReference type="Proteomes" id="UP000199199"/>
    </source>
</evidence>
<keyword evidence="3" id="KW-1185">Reference proteome</keyword>
<organism evidence="2 3">
    <name type="scientific">Halostagnicola kamekurae</name>
    <dbReference type="NCBI Taxonomy" id="619731"/>
    <lineage>
        <taxon>Archaea</taxon>
        <taxon>Methanobacteriati</taxon>
        <taxon>Methanobacteriota</taxon>
        <taxon>Stenosarchaea group</taxon>
        <taxon>Halobacteria</taxon>
        <taxon>Halobacteriales</taxon>
        <taxon>Natrialbaceae</taxon>
        <taxon>Halostagnicola</taxon>
    </lineage>
</organism>
<proteinExistence type="predicted"/>
<sequence length="46" mass="4416">MDGKTVGSLGSGGDPSESVNTSQAGHGACPTQTVNGMCDHIVVVGG</sequence>
<protein>
    <submittedName>
        <fullName evidence="2">Uncharacterized protein</fullName>
    </submittedName>
</protein>
<name>A0A1I6S1I9_9EURY</name>
<evidence type="ECO:0000313" key="2">
    <source>
        <dbReference type="EMBL" id="SFS70833.1"/>
    </source>
</evidence>
<dbReference type="Proteomes" id="UP000199199">
    <property type="component" value="Unassembled WGS sequence"/>
</dbReference>
<feature type="compositionally biased region" description="Polar residues" evidence="1">
    <location>
        <begin position="17"/>
        <end position="31"/>
    </location>
</feature>
<dbReference type="EMBL" id="FOZS01000002">
    <property type="protein sequence ID" value="SFS70833.1"/>
    <property type="molecule type" value="Genomic_DNA"/>
</dbReference>
<reference evidence="3" key="1">
    <citation type="submission" date="2016-10" db="EMBL/GenBank/DDBJ databases">
        <authorList>
            <person name="Varghese N."/>
            <person name="Submissions S."/>
        </authorList>
    </citation>
    <scope>NUCLEOTIDE SEQUENCE [LARGE SCALE GENOMIC DNA]</scope>
    <source>
        <strain evidence="3">DSM 22427</strain>
    </source>
</reference>